<dbReference type="PRINTS" id="PR00723">
    <property type="entry name" value="SUBTILISIN"/>
</dbReference>
<evidence type="ECO:0000256" key="3">
    <source>
        <dbReference type="ARBA" id="ARBA00022801"/>
    </source>
</evidence>
<gene>
    <name evidence="10" type="ORF">ALEPTO_LOCUS8193</name>
</gene>
<keyword evidence="11" id="KW-1185">Reference proteome</keyword>
<dbReference type="SUPFAM" id="SSF52743">
    <property type="entry name" value="Subtilisin-like"/>
    <property type="match status" value="1"/>
</dbReference>
<dbReference type="Pfam" id="PF00082">
    <property type="entry name" value="Peptidase_S8"/>
    <property type="match status" value="1"/>
</dbReference>
<evidence type="ECO:0000256" key="7">
    <source>
        <dbReference type="SAM" id="SignalP"/>
    </source>
</evidence>
<dbReference type="GO" id="GO:0004252">
    <property type="term" value="F:serine-type endopeptidase activity"/>
    <property type="evidence" value="ECO:0007669"/>
    <property type="project" value="UniProtKB-UniRule"/>
</dbReference>
<dbReference type="Pfam" id="PF05922">
    <property type="entry name" value="Inhibitor_I9"/>
    <property type="match status" value="1"/>
</dbReference>
<evidence type="ECO:0000256" key="1">
    <source>
        <dbReference type="ARBA" id="ARBA00011073"/>
    </source>
</evidence>
<dbReference type="InterPro" id="IPR010259">
    <property type="entry name" value="S8pro/Inhibitor_I9"/>
</dbReference>
<dbReference type="InterPro" id="IPR015500">
    <property type="entry name" value="Peptidase_S8_subtilisin-rel"/>
</dbReference>
<evidence type="ECO:0000256" key="6">
    <source>
        <dbReference type="RuleBase" id="RU003355"/>
    </source>
</evidence>
<feature type="chain" id="PRO_5040169693" evidence="7">
    <location>
        <begin position="27"/>
        <end position="449"/>
    </location>
</feature>
<name>A0A9N9GH79_9GLOM</name>
<dbReference type="PROSITE" id="PS00137">
    <property type="entry name" value="SUBTILASE_HIS"/>
    <property type="match status" value="1"/>
</dbReference>
<evidence type="ECO:0000256" key="5">
    <source>
        <dbReference type="PROSITE-ProRule" id="PRU01240"/>
    </source>
</evidence>
<sequence>MRIHNQNNFEILIILSLLALLISVSSNNQRYVIIFNNNHSSPQPLPNHELHFAWIIKKYNKHVIKSHAEFSYTNNKIRRNNNHIKLVNTNKKSDNNTIHYFSIGDNFRGYVGEFDPEFVEILNQREEVAYVTKDDQVHVALENEDYVCYHEKINGETKEEFGTRIQENPPWNLDRIDQRNLPLDNIYESPVTGGRRVKVYVIDTGINTLNPDFEGRAVWGTTTRKDAPDFDDYGHGTHVAGVIAGRVYGVAKVATVIAVKALSRTGSGAWSDVIAAMDWIAVRHKSDKMQKTIVNLSLTGNYFLPANQAIKALTELGIHVVVAAGNYAKANACNFSPASAPEAITVGATNITDHIAQFSNGGSCVDVFAPGQNITSTWNKIEEMPVRIMSGTSMAAPHVAGVVALLISQYGNKSPAEMQQTVKDMATKGVLKNVAEYPKNTTNALLFVC</sequence>
<feature type="active site" description="Charge relay system" evidence="5">
    <location>
        <position position="393"/>
    </location>
</feature>
<dbReference type="OrthoDB" id="206201at2759"/>
<reference evidence="10" key="1">
    <citation type="submission" date="2021-06" db="EMBL/GenBank/DDBJ databases">
        <authorList>
            <person name="Kallberg Y."/>
            <person name="Tangrot J."/>
            <person name="Rosling A."/>
        </authorList>
    </citation>
    <scope>NUCLEOTIDE SEQUENCE</scope>
    <source>
        <strain evidence="10">FL130A</strain>
    </source>
</reference>
<dbReference type="CDD" id="cd04077">
    <property type="entry name" value="Peptidases_S8_PCSK9_ProteinaseK_like"/>
    <property type="match status" value="1"/>
</dbReference>
<dbReference type="InterPro" id="IPR036852">
    <property type="entry name" value="Peptidase_S8/S53_dom_sf"/>
</dbReference>
<comment type="caution">
    <text evidence="10">The sequence shown here is derived from an EMBL/GenBank/DDBJ whole genome shotgun (WGS) entry which is preliminary data.</text>
</comment>
<evidence type="ECO:0000259" key="9">
    <source>
        <dbReference type="Pfam" id="PF05922"/>
    </source>
</evidence>
<dbReference type="Gene3D" id="3.40.50.200">
    <property type="entry name" value="Peptidase S8/S53 domain"/>
    <property type="match status" value="1"/>
</dbReference>
<keyword evidence="3 5" id="KW-0378">Hydrolase</keyword>
<dbReference type="FunFam" id="3.40.50.200:FF:000014">
    <property type="entry name" value="Proteinase K"/>
    <property type="match status" value="1"/>
</dbReference>
<evidence type="ECO:0000259" key="8">
    <source>
        <dbReference type="Pfam" id="PF00082"/>
    </source>
</evidence>
<dbReference type="GO" id="GO:0005615">
    <property type="term" value="C:extracellular space"/>
    <property type="evidence" value="ECO:0007669"/>
    <property type="project" value="TreeGrafter"/>
</dbReference>
<dbReference type="InterPro" id="IPR034193">
    <property type="entry name" value="PCSK9_ProteinaseK-like"/>
</dbReference>
<dbReference type="PROSITE" id="PS00138">
    <property type="entry name" value="SUBTILASE_SER"/>
    <property type="match status" value="1"/>
</dbReference>
<dbReference type="InterPro" id="IPR050131">
    <property type="entry name" value="Peptidase_S8_subtilisin-like"/>
</dbReference>
<keyword evidence="2 5" id="KW-0645">Protease</keyword>
<dbReference type="AlphaFoldDB" id="A0A9N9GH79"/>
<evidence type="ECO:0000256" key="4">
    <source>
        <dbReference type="ARBA" id="ARBA00022825"/>
    </source>
</evidence>
<dbReference type="PANTHER" id="PTHR43806:SF11">
    <property type="entry name" value="CEREVISIN-RELATED"/>
    <property type="match status" value="1"/>
</dbReference>
<dbReference type="InterPro" id="IPR023828">
    <property type="entry name" value="Peptidase_S8_Ser-AS"/>
</dbReference>
<accession>A0A9N9GH79</accession>
<feature type="domain" description="Inhibitor I9" evidence="9">
    <location>
        <begin position="31"/>
        <end position="139"/>
    </location>
</feature>
<dbReference type="EMBL" id="CAJVPS010004311">
    <property type="protein sequence ID" value="CAG8602135.1"/>
    <property type="molecule type" value="Genomic_DNA"/>
</dbReference>
<dbReference type="PANTHER" id="PTHR43806">
    <property type="entry name" value="PEPTIDASE S8"/>
    <property type="match status" value="1"/>
</dbReference>
<organism evidence="10 11">
    <name type="scientific">Ambispora leptoticha</name>
    <dbReference type="NCBI Taxonomy" id="144679"/>
    <lineage>
        <taxon>Eukaryota</taxon>
        <taxon>Fungi</taxon>
        <taxon>Fungi incertae sedis</taxon>
        <taxon>Mucoromycota</taxon>
        <taxon>Glomeromycotina</taxon>
        <taxon>Glomeromycetes</taxon>
        <taxon>Archaeosporales</taxon>
        <taxon>Ambisporaceae</taxon>
        <taxon>Ambispora</taxon>
    </lineage>
</organism>
<evidence type="ECO:0000256" key="2">
    <source>
        <dbReference type="ARBA" id="ARBA00022670"/>
    </source>
</evidence>
<evidence type="ECO:0000313" key="10">
    <source>
        <dbReference type="EMBL" id="CAG8602135.1"/>
    </source>
</evidence>
<dbReference type="InterPro" id="IPR022398">
    <property type="entry name" value="Peptidase_S8_His-AS"/>
</dbReference>
<feature type="active site" description="Charge relay system" evidence="5">
    <location>
        <position position="235"/>
    </location>
</feature>
<dbReference type="PROSITE" id="PS51892">
    <property type="entry name" value="SUBTILASE"/>
    <property type="match status" value="1"/>
</dbReference>
<keyword evidence="4 5" id="KW-0720">Serine protease</keyword>
<dbReference type="PROSITE" id="PS00136">
    <property type="entry name" value="SUBTILASE_ASP"/>
    <property type="match status" value="1"/>
</dbReference>
<dbReference type="Proteomes" id="UP000789508">
    <property type="component" value="Unassembled WGS sequence"/>
</dbReference>
<proteinExistence type="inferred from homology"/>
<protein>
    <submittedName>
        <fullName evidence="10">10825_t:CDS:1</fullName>
    </submittedName>
</protein>
<keyword evidence="7" id="KW-0732">Signal</keyword>
<feature type="domain" description="Peptidase S8/S53" evidence="8">
    <location>
        <begin position="194"/>
        <end position="429"/>
    </location>
</feature>
<feature type="signal peptide" evidence="7">
    <location>
        <begin position="1"/>
        <end position="26"/>
    </location>
</feature>
<dbReference type="InterPro" id="IPR000209">
    <property type="entry name" value="Peptidase_S8/S53_dom"/>
</dbReference>
<comment type="similarity">
    <text evidence="1 5 6">Belongs to the peptidase S8 family.</text>
</comment>
<feature type="active site" description="Charge relay system" evidence="5">
    <location>
        <position position="203"/>
    </location>
</feature>
<dbReference type="InterPro" id="IPR023827">
    <property type="entry name" value="Peptidase_S8_Asp-AS"/>
</dbReference>
<dbReference type="GO" id="GO:0006508">
    <property type="term" value="P:proteolysis"/>
    <property type="evidence" value="ECO:0007669"/>
    <property type="project" value="UniProtKB-KW"/>
</dbReference>
<evidence type="ECO:0000313" key="11">
    <source>
        <dbReference type="Proteomes" id="UP000789508"/>
    </source>
</evidence>